<dbReference type="AlphaFoldDB" id="A0A197JX09"/>
<keyword evidence="2" id="KW-1185">Reference proteome</keyword>
<gene>
    <name evidence="1" type="ORF">K457DRAFT_485744</name>
</gene>
<organism evidence="1 2">
    <name type="scientific">Linnemannia elongata AG-77</name>
    <dbReference type="NCBI Taxonomy" id="1314771"/>
    <lineage>
        <taxon>Eukaryota</taxon>
        <taxon>Fungi</taxon>
        <taxon>Fungi incertae sedis</taxon>
        <taxon>Mucoromycota</taxon>
        <taxon>Mortierellomycotina</taxon>
        <taxon>Mortierellomycetes</taxon>
        <taxon>Mortierellales</taxon>
        <taxon>Mortierellaceae</taxon>
        <taxon>Linnemannia</taxon>
    </lineage>
</organism>
<evidence type="ECO:0000313" key="2">
    <source>
        <dbReference type="Proteomes" id="UP000078512"/>
    </source>
</evidence>
<dbReference type="Proteomes" id="UP000078512">
    <property type="component" value="Unassembled WGS sequence"/>
</dbReference>
<dbReference type="GO" id="GO:0043240">
    <property type="term" value="C:Fanconi anaemia nuclear complex"/>
    <property type="evidence" value="ECO:0007669"/>
    <property type="project" value="InterPro"/>
</dbReference>
<dbReference type="PANTHER" id="PTHR32094:SF5">
    <property type="entry name" value="FANCONI ANEMIA GROUP E PROTEIN"/>
    <property type="match status" value="1"/>
</dbReference>
<dbReference type="EMBL" id="KV442039">
    <property type="protein sequence ID" value="OAQ29760.1"/>
    <property type="molecule type" value="Genomic_DNA"/>
</dbReference>
<dbReference type="OrthoDB" id="2449818at2759"/>
<accession>A0A197JX09</accession>
<dbReference type="InterPro" id="IPR039685">
    <property type="entry name" value="FANCE"/>
</dbReference>
<sequence>MEEPGEAEQIGSTRASQLSYQSSLFLLRVLFYRKASELPSQPSRLFLDALLHAGKAHGRAIIDGVVLPLARNYTKFSKPASELVQKVLKEQTSASLIHFLRYAGYFREA</sequence>
<reference evidence="1 2" key="1">
    <citation type="submission" date="2016-05" db="EMBL/GenBank/DDBJ databases">
        <title>Genome sequencing reveals origins of a unique bacterial endosymbiosis in the earliest lineages of terrestrial Fungi.</title>
        <authorList>
            <consortium name="DOE Joint Genome Institute"/>
            <person name="Uehling J."/>
            <person name="Gryganskyi A."/>
            <person name="Hameed K."/>
            <person name="Tschaplinski T."/>
            <person name="Misztal P."/>
            <person name="Wu S."/>
            <person name="Desiro A."/>
            <person name="Vande Pol N."/>
            <person name="Du Z.-Y."/>
            <person name="Zienkiewicz A."/>
            <person name="Zienkiewicz K."/>
            <person name="Morin E."/>
            <person name="Tisserant E."/>
            <person name="Splivallo R."/>
            <person name="Hainaut M."/>
            <person name="Henrissat B."/>
            <person name="Ohm R."/>
            <person name="Kuo A."/>
            <person name="Yan J."/>
            <person name="Lipzen A."/>
            <person name="Nolan M."/>
            <person name="Labutti K."/>
            <person name="Barry K."/>
            <person name="Goldstein A."/>
            <person name="Labbe J."/>
            <person name="Schadt C."/>
            <person name="Tuskan G."/>
            <person name="Grigoriev I."/>
            <person name="Martin F."/>
            <person name="Vilgalys R."/>
            <person name="Bonito G."/>
        </authorList>
    </citation>
    <scope>NUCLEOTIDE SEQUENCE [LARGE SCALE GENOMIC DNA]</scope>
    <source>
        <strain evidence="1 2">AG-77</strain>
    </source>
</reference>
<dbReference type="GO" id="GO:0036297">
    <property type="term" value="P:interstrand cross-link repair"/>
    <property type="evidence" value="ECO:0007669"/>
    <property type="project" value="InterPro"/>
</dbReference>
<evidence type="ECO:0000313" key="1">
    <source>
        <dbReference type="EMBL" id="OAQ29760.1"/>
    </source>
</evidence>
<dbReference type="Gene3D" id="1.25.40.480">
    <property type="match status" value="1"/>
</dbReference>
<name>A0A197JX09_9FUNG</name>
<dbReference type="PANTHER" id="PTHR32094">
    <property type="entry name" value="FANCONI ANEMIA GROUP E PROTEIN"/>
    <property type="match status" value="1"/>
</dbReference>
<proteinExistence type="predicted"/>
<protein>
    <submittedName>
        <fullName evidence="1">Uncharacterized protein</fullName>
    </submittedName>
</protein>